<dbReference type="AlphaFoldDB" id="A0A8H4ISS9"/>
<comment type="caution">
    <text evidence="3">The sequence shown here is derived from an EMBL/GenBank/DDBJ whole genome shotgun (WGS) entry which is preliminary data.</text>
</comment>
<evidence type="ECO:0000313" key="4">
    <source>
        <dbReference type="Proteomes" id="UP000572817"/>
    </source>
</evidence>
<gene>
    <name evidence="3" type="ORF">GTA08_BOTSDO06206</name>
    <name evidence="2" type="ORF">GTA08_BOTSDO10293</name>
</gene>
<dbReference type="OrthoDB" id="5420711at2759"/>
<dbReference type="InterPro" id="IPR038883">
    <property type="entry name" value="AN11006-like"/>
</dbReference>
<reference evidence="3 4" key="1">
    <citation type="submission" date="2020-04" db="EMBL/GenBank/DDBJ databases">
        <title>Genome Assembly and Annotation of Botryosphaeria dothidea sdau 11-99, a Latent Pathogen of Apple Fruit Ring Rot in China.</title>
        <authorList>
            <person name="Yu C."/>
            <person name="Diao Y."/>
            <person name="Lu Q."/>
            <person name="Zhao J."/>
            <person name="Cui S."/>
            <person name="Peng C."/>
            <person name="He B."/>
            <person name="Liu H."/>
        </authorList>
    </citation>
    <scope>NUCLEOTIDE SEQUENCE [LARGE SCALE GENOMIC DNA]</scope>
    <source>
        <strain evidence="4">sdau11-99</strain>
        <strain evidence="3">Sdau11-99</strain>
    </source>
</reference>
<keyword evidence="4" id="KW-1185">Reference proteome</keyword>
<protein>
    <submittedName>
        <fullName evidence="3">Uncharacterized protein</fullName>
    </submittedName>
</protein>
<evidence type="ECO:0000256" key="1">
    <source>
        <dbReference type="SAM" id="MobiDB-lite"/>
    </source>
</evidence>
<dbReference type="PANTHER" id="PTHR42085">
    <property type="entry name" value="F-BOX DOMAIN-CONTAINING PROTEIN"/>
    <property type="match status" value="1"/>
</dbReference>
<evidence type="ECO:0000313" key="3">
    <source>
        <dbReference type="EMBL" id="KAF4305704.1"/>
    </source>
</evidence>
<feature type="region of interest" description="Disordered" evidence="1">
    <location>
        <begin position="159"/>
        <end position="182"/>
    </location>
</feature>
<dbReference type="EMBL" id="WWBZ02000073">
    <property type="protein sequence ID" value="KAF4302281.1"/>
    <property type="molecule type" value="Genomic_DNA"/>
</dbReference>
<dbReference type="EMBL" id="WWBZ02000040">
    <property type="protein sequence ID" value="KAF4305704.1"/>
    <property type="molecule type" value="Genomic_DNA"/>
</dbReference>
<proteinExistence type="predicted"/>
<sequence>MDHFPLLSLPRELRDYAYAFMVTCPEVVIHATELKNGKEATSEAFPSDEDHNLATRRYNRSTFESTMEDRTRTYTYSMEPDAMGTIITKDFFNVFLTNRQVYKEASAMFYSKNEFSFMGVEQRKANPTQEDMSIPAALAFFRDTQPKTLRKISRIGPRVRKLTSDSSTPKDSHGHKLAPIEDGWSDDELEDYASSDGGSNDSLIDLSGRIPSAQTVPVDDQEYFNLFERDALEV</sequence>
<feature type="region of interest" description="Disordered" evidence="1">
    <location>
        <begin position="187"/>
        <end position="206"/>
    </location>
</feature>
<accession>A0A8H4ISS9</accession>
<dbReference type="PANTHER" id="PTHR42085:SF1">
    <property type="entry name" value="F-BOX DOMAIN-CONTAINING PROTEIN"/>
    <property type="match status" value="1"/>
</dbReference>
<dbReference type="Proteomes" id="UP000572817">
    <property type="component" value="Unassembled WGS sequence"/>
</dbReference>
<name>A0A8H4ISS9_9PEZI</name>
<organism evidence="3 4">
    <name type="scientific">Botryosphaeria dothidea</name>
    <dbReference type="NCBI Taxonomy" id="55169"/>
    <lineage>
        <taxon>Eukaryota</taxon>
        <taxon>Fungi</taxon>
        <taxon>Dikarya</taxon>
        <taxon>Ascomycota</taxon>
        <taxon>Pezizomycotina</taxon>
        <taxon>Dothideomycetes</taxon>
        <taxon>Dothideomycetes incertae sedis</taxon>
        <taxon>Botryosphaeriales</taxon>
        <taxon>Botryosphaeriaceae</taxon>
        <taxon>Botryosphaeria</taxon>
    </lineage>
</organism>
<evidence type="ECO:0000313" key="2">
    <source>
        <dbReference type="EMBL" id="KAF4302281.1"/>
    </source>
</evidence>